<reference evidence="3" key="1">
    <citation type="submission" date="2024-04" db="EMBL/GenBank/DDBJ databases">
        <title>Mariniflexile litorale, isolated from the shallow sediments of the Sea of Japan.</title>
        <authorList>
            <person name="Romanenko L."/>
            <person name="Isaeva M."/>
        </authorList>
    </citation>
    <scope>NUCLEOTIDE SEQUENCE [LARGE SCALE GENOMIC DNA]</scope>
    <source>
        <strain evidence="3">KMM 9835</strain>
    </source>
</reference>
<evidence type="ECO:0000256" key="1">
    <source>
        <dbReference type="PROSITE-ProRule" id="PRU00169"/>
    </source>
</evidence>
<dbReference type="SMART" id="SM00448">
    <property type="entry name" value="REC"/>
    <property type="match status" value="1"/>
</dbReference>
<dbReference type="KEGG" id="mlil:QLS71_007875"/>
<dbReference type="PROSITE" id="PS50110">
    <property type="entry name" value="RESPONSE_REGULATORY"/>
    <property type="match status" value="1"/>
</dbReference>
<dbReference type="InterPro" id="IPR052893">
    <property type="entry name" value="TCS_response_regulator"/>
</dbReference>
<dbReference type="Proteomes" id="UP001224325">
    <property type="component" value="Chromosome"/>
</dbReference>
<dbReference type="RefSeq" id="WP_308993677.1">
    <property type="nucleotide sequence ID" value="NZ_CP155618.1"/>
</dbReference>
<feature type="modified residue" description="4-aspartylphosphate" evidence="1">
    <location>
        <position position="61"/>
    </location>
</feature>
<protein>
    <submittedName>
        <fullName evidence="3">Response regulator</fullName>
    </submittedName>
</protein>
<feature type="domain" description="Response regulatory" evidence="2">
    <location>
        <begin position="7"/>
        <end position="128"/>
    </location>
</feature>
<dbReference type="EMBL" id="CP155618">
    <property type="protein sequence ID" value="XBL15923.1"/>
    <property type="molecule type" value="Genomic_DNA"/>
</dbReference>
<evidence type="ECO:0000313" key="4">
    <source>
        <dbReference type="Proteomes" id="UP001224325"/>
    </source>
</evidence>
<dbReference type="AlphaFoldDB" id="A0AAU7EKM4"/>
<dbReference type="PANTHER" id="PTHR44520:SF2">
    <property type="entry name" value="RESPONSE REGULATOR RCP1"/>
    <property type="match status" value="1"/>
</dbReference>
<dbReference type="InterPro" id="IPR011006">
    <property type="entry name" value="CheY-like_superfamily"/>
</dbReference>
<proteinExistence type="predicted"/>
<gene>
    <name evidence="3" type="ORF">QLS71_007875</name>
</gene>
<organism evidence="3 4">
    <name type="scientific">Mariniflexile litorale</name>
    <dbReference type="NCBI Taxonomy" id="3045158"/>
    <lineage>
        <taxon>Bacteria</taxon>
        <taxon>Pseudomonadati</taxon>
        <taxon>Bacteroidota</taxon>
        <taxon>Flavobacteriia</taxon>
        <taxon>Flavobacteriales</taxon>
        <taxon>Flavobacteriaceae</taxon>
        <taxon>Mariniflexile</taxon>
    </lineage>
</organism>
<dbReference type="PANTHER" id="PTHR44520">
    <property type="entry name" value="RESPONSE REGULATOR RCP1-RELATED"/>
    <property type="match status" value="1"/>
</dbReference>
<accession>A0AAU7EKM4</accession>
<evidence type="ECO:0000259" key="2">
    <source>
        <dbReference type="PROSITE" id="PS50110"/>
    </source>
</evidence>
<name>A0AAU7EKM4_9FLAO</name>
<dbReference type="SUPFAM" id="SSF52172">
    <property type="entry name" value="CheY-like"/>
    <property type="match status" value="1"/>
</dbReference>
<dbReference type="Gene3D" id="3.40.50.2300">
    <property type="match status" value="1"/>
</dbReference>
<dbReference type="GO" id="GO:0000160">
    <property type="term" value="P:phosphorelay signal transduction system"/>
    <property type="evidence" value="ECO:0007669"/>
    <property type="project" value="InterPro"/>
</dbReference>
<evidence type="ECO:0000313" key="3">
    <source>
        <dbReference type="EMBL" id="XBL15923.1"/>
    </source>
</evidence>
<dbReference type="InterPro" id="IPR001789">
    <property type="entry name" value="Sig_transdc_resp-reg_receiver"/>
</dbReference>
<sequence>MEKTKLNLLLADDDIDDCDFFKDALEEISVPANLSTVNNGVELMNLLLTEPVNYPDIIFLDLNMPRKSGMECISEIKAIDKLNHIPIIIYSTSLDMNVVNLLYDKGAHYYIQKPGKFAVLKKVIKEAITQFHINNSLRPTREKFIIQP</sequence>
<keyword evidence="4" id="KW-1185">Reference proteome</keyword>
<keyword evidence="1" id="KW-0597">Phosphoprotein</keyword>
<dbReference type="Pfam" id="PF00072">
    <property type="entry name" value="Response_reg"/>
    <property type="match status" value="1"/>
</dbReference>